<dbReference type="Pfam" id="PF08327">
    <property type="entry name" value="AHSA1"/>
    <property type="match status" value="1"/>
</dbReference>
<gene>
    <name evidence="3" type="ORF">DZC73_18750</name>
</gene>
<sequence>MQPYSCLFDRSRTQSKHATIKLPMEVPMNHYQRILILEARPAAVYAALTTPAGLRGWWTQDCEVDTEVGGKIRLRFGATHKHLRIERLVPLREVRWRCTGAHIAVGQFKRRDEWVGTELVFRLAPDGPHRTRLDFEHIGLDPSLECYRLCNDAWNHFLGSLQQFVETGHGTPHEAEPATAEI</sequence>
<keyword evidence="4" id="KW-1185">Reference proteome</keyword>
<evidence type="ECO:0000313" key="3">
    <source>
        <dbReference type="EMBL" id="RQP23156.1"/>
    </source>
</evidence>
<evidence type="ECO:0000256" key="1">
    <source>
        <dbReference type="ARBA" id="ARBA00006817"/>
    </source>
</evidence>
<reference evidence="3 4" key="1">
    <citation type="submission" date="2018-08" db="EMBL/GenBank/DDBJ databases">
        <authorList>
            <person name="Khan S.A."/>
            <person name="Jeon C.O."/>
            <person name="Chun B.H."/>
            <person name="Jeong S.E."/>
        </authorList>
    </citation>
    <scope>NUCLEOTIDE SEQUENCE [LARGE SCALE GENOMIC DNA]</scope>
    <source>
        <strain evidence="3 4">S-16</strain>
    </source>
</reference>
<dbReference type="Proteomes" id="UP000267464">
    <property type="component" value="Unassembled WGS sequence"/>
</dbReference>
<dbReference type="InterPro" id="IPR013538">
    <property type="entry name" value="ASHA1/2-like_C"/>
</dbReference>
<dbReference type="EMBL" id="QUSW01000005">
    <property type="protein sequence ID" value="RQP23156.1"/>
    <property type="molecule type" value="Genomic_DNA"/>
</dbReference>
<dbReference type="AlphaFoldDB" id="A0A3N7HPU4"/>
<proteinExistence type="inferred from homology"/>
<comment type="caution">
    <text evidence="3">The sequence shown here is derived from an EMBL/GenBank/DDBJ whole genome shotgun (WGS) entry which is preliminary data.</text>
</comment>
<dbReference type="CDD" id="cd07814">
    <property type="entry name" value="SRPBCC_CalC_Aha1-like"/>
    <property type="match status" value="1"/>
</dbReference>
<name>A0A3N7HPU4_9BURK</name>
<protein>
    <submittedName>
        <fullName evidence="3">SRPBCC domain-containing protein</fullName>
    </submittedName>
</protein>
<reference evidence="3 4" key="2">
    <citation type="submission" date="2018-12" db="EMBL/GenBank/DDBJ databases">
        <title>Rhizobacter gummiphilus sp. nov., a rubber-degrading bacterium isolated from the soil of a botanical garden in Japan.</title>
        <authorList>
            <person name="Shunsuke S.S."/>
        </authorList>
    </citation>
    <scope>NUCLEOTIDE SEQUENCE [LARGE SCALE GENOMIC DNA]</scope>
    <source>
        <strain evidence="3 4">S-16</strain>
    </source>
</reference>
<evidence type="ECO:0000313" key="4">
    <source>
        <dbReference type="Proteomes" id="UP000267464"/>
    </source>
</evidence>
<comment type="similarity">
    <text evidence="1">Belongs to the AHA1 family.</text>
</comment>
<dbReference type="Gene3D" id="3.30.530.20">
    <property type="match status" value="1"/>
</dbReference>
<dbReference type="InterPro" id="IPR023393">
    <property type="entry name" value="START-like_dom_sf"/>
</dbReference>
<evidence type="ECO:0000259" key="2">
    <source>
        <dbReference type="Pfam" id="PF08327"/>
    </source>
</evidence>
<accession>A0A3N7HPU4</accession>
<dbReference type="SUPFAM" id="SSF55961">
    <property type="entry name" value="Bet v1-like"/>
    <property type="match status" value="1"/>
</dbReference>
<organism evidence="3 4">
    <name type="scientific">Piscinibacter terrae</name>
    <dbReference type="NCBI Taxonomy" id="2496871"/>
    <lineage>
        <taxon>Bacteria</taxon>
        <taxon>Pseudomonadati</taxon>
        <taxon>Pseudomonadota</taxon>
        <taxon>Betaproteobacteria</taxon>
        <taxon>Burkholderiales</taxon>
        <taxon>Sphaerotilaceae</taxon>
        <taxon>Piscinibacter</taxon>
    </lineage>
</organism>
<feature type="domain" description="Activator of Hsp90 ATPase homologue 1/2-like C-terminal" evidence="2">
    <location>
        <begin position="39"/>
        <end position="166"/>
    </location>
</feature>